<evidence type="ECO:0000259" key="3">
    <source>
        <dbReference type="Pfam" id="PF03781"/>
    </source>
</evidence>
<feature type="region of interest" description="Disordered" evidence="1">
    <location>
        <begin position="281"/>
        <end position="301"/>
    </location>
</feature>
<sequence>MRLSLLLLIVVALLHRALGAPVSMGCGCSSAALAASRPTPGLGRPAVCAARNLDLDRAALMERMARDLPRPADPSQQLVLFPRPGGTAGAGCGPGAVRIGTAEAPYMHVDGEFPPRCVVIPPDVDTVGPWPGRLPAGDSMATNPRPLYVQAGEVTAAAFAHFSLASGYVSTRERDPHPDRGGFVWEGLLSQPGHSPAHWAHDAALLQSSVPWWRLVDRAFWHSPEGEDSSLLDGPLGRRVDHPVTHVSLEDAAAFCHFYGMRLPTEIEWEWAARAARHAPERRRRLAPPGPASPGDAPPWQFPWAAAFDWPTGTPRANVWRGDFPGNNVDLSEAGLVSGGDGWPGTAPTGAFPAQVPAPFPEHTLRPAGGPASAPVAGLFNLIGNVWEWTATSRQGQPAGGAVLEEFVLKGGSYMCHPSFCHRARIGARSFAFGQLPGPMAVEDTEQLATATGNLGFRCVADRPPPGYVPV</sequence>
<dbReference type="Pfam" id="PF03781">
    <property type="entry name" value="FGE-sulfatase"/>
    <property type="match status" value="2"/>
</dbReference>
<dbReference type="RefSeq" id="XP_009496542.1">
    <property type="nucleotide sequence ID" value="XM_009498267.1"/>
</dbReference>
<dbReference type="Proteomes" id="UP000030693">
    <property type="component" value="Unassembled WGS sequence"/>
</dbReference>
<evidence type="ECO:0000313" key="4">
    <source>
        <dbReference type="EMBL" id="KCV68971.1"/>
    </source>
</evidence>
<dbReference type="InterPro" id="IPR042095">
    <property type="entry name" value="SUMF_sf"/>
</dbReference>
<gene>
    <name evidence="4" type="ORF">H696_04391</name>
</gene>
<dbReference type="InterPro" id="IPR005532">
    <property type="entry name" value="SUMF_dom"/>
</dbReference>
<name>A0A058Z4E6_FONAL</name>
<dbReference type="Gene3D" id="3.90.1580.10">
    <property type="entry name" value="paralog of FGE (formylglycine-generating enzyme)"/>
    <property type="match status" value="1"/>
</dbReference>
<dbReference type="InterPro" id="IPR016187">
    <property type="entry name" value="CTDL_fold"/>
</dbReference>
<feature type="signal peptide" evidence="2">
    <location>
        <begin position="1"/>
        <end position="19"/>
    </location>
</feature>
<protein>
    <recommendedName>
        <fullName evidence="3">Sulfatase-modifying factor enzyme-like domain-containing protein</fullName>
    </recommendedName>
</protein>
<dbReference type="PANTHER" id="PTHR23150:SF19">
    <property type="entry name" value="FORMYLGLYCINE-GENERATING ENZYME"/>
    <property type="match status" value="1"/>
</dbReference>
<dbReference type="eggNOG" id="ENOG502QVDG">
    <property type="taxonomic scope" value="Eukaryota"/>
</dbReference>
<feature type="compositionally biased region" description="Pro residues" evidence="1">
    <location>
        <begin position="288"/>
        <end position="301"/>
    </location>
</feature>
<dbReference type="AlphaFoldDB" id="A0A058Z4E6"/>
<dbReference type="EMBL" id="KB932207">
    <property type="protein sequence ID" value="KCV68971.1"/>
    <property type="molecule type" value="Genomic_DNA"/>
</dbReference>
<keyword evidence="5" id="KW-1185">Reference proteome</keyword>
<dbReference type="PANTHER" id="PTHR23150">
    <property type="entry name" value="SULFATASE MODIFYING FACTOR 1, 2"/>
    <property type="match status" value="1"/>
</dbReference>
<evidence type="ECO:0000256" key="2">
    <source>
        <dbReference type="SAM" id="SignalP"/>
    </source>
</evidence>
<keyword evidence="2" id="KW-0732">Signal</keyword>
<reference evidence="4" key="1">
    <citation type="submission" date="2013-04" db="EMBL/GenBank/DDBJ databases">
        <title>The Genome Sequence of Fonticula alba ATCC 38817.</title>
        <authorList>
            <consortium name="The Broad Institute Genomics Platform"/>
            <person name="Russ C."/>
            <person name="Cuomo C."/>
            <person name="Burger G."/>
            <person name="Gray M.W."/>
            <person name="Holland P.W.H."/>
            <person name="King N."/>
            <person name="Lang F.B.F."/>
            <person name="Roger A.J."/>
            <person name="Ruiz-Trillo I."/>
            <person name="Brown M."/>
            <person name="Walker B."/>
            <person name="Young S."/>
            <person name="Zeng Q."/>
            <person name="Gargeya S."/>
            <person name="Fitzgerald M."/>
            <person name="Haas B."/>
            <person name="Abouelleil A."/>
            <person name="Allen A.W."/>
            <person name="Alvarado L."/>
            <person name="Arachchi H.M."/>
            <person name="Berlin A.M."/>
            <person name="Chapman S.B."/>
            <person name="Gainer-Dewar J."/>
            <person name="Goldberg J."/>
            <person name="Griggs A."/>
            <person name="Gujja S."/>
            <person name="Hansen M."/>
            <person name="Howarth C."/>
            <person name="Imamovic A."/>
            <person name="Ireland A."/>
            <person name="Larimer J."/>
            <person name="McCowan C."/>
            <person name="Murphy C."/>
            <person name="Pearson M."/>
            <person name="Poon T.W."/>
            <person name="Priest M."/>
            <person name="Roberts A."/>
            <person name="Saif S."/>
            <person name="Shea T."/>
            <person name="Sisk P."/>
            <person name="Sykes S."/>
            <person name="Wortman J."/>
            <person name="Nusbaum C."/>
            <person name="Birren B."/>
        </authorList>
    </citation>
    <scope>NUCLEOTIDE SEQUENCE [LARGE SCALE GENOMIC DNA]</scope>
    <source>
        <strain evidence="4">ATCC 38817</strain>
    </source>
</reference>
<feature type="chain" id="PRO_5001566241" description="Sulfatase-modifying factor enzyme-like domain-containing protein" evidence="2">
    <location>
        <begin position="20"/>
        <end position="471"/>
    </location>
</feature>
<proteinExistence type="predicted"/>
<dbReference type="OrthoDB" id="659at2759"/>
<feature type="domain" description="Sulfatase-modifying factor enzyme-like" evidence="3">
    <location>
        <begin position="377"/>
        <end position="460"/>
    </location>
</feature>
<dbReference type="PROSITE" id="PS51257">
    <property type="entry name" value="PROKAR_LIPOPROTEIN"/>
    <property type="match status" value="1"/>
</dbReference>
<dbReference type="STRING" id="691883.A0A058Z4E6"/>
<organism evidence="4">
    <name type="scientific">Fonticula alba</name>
    <name type="common">Slime mold</name>
    <dbReference type="NCBI Taxonomy" id="691883"/>
    <lineage>
        <taxon>Eukaryota</taxon>
        <taxon>Rotosphaerida</taxon>
        <taxon>Fonticulaceae</taxon>
        <taxon>Fonticula</taxon>
    </lineage>
</organism>
<evidence type="ECO:0000313" key="5">
    <source>
        <dbReference type="Proteomes" id="UP000030693"/>
    </source>
</evidence>
<accession>A0A058Z4E6</accession>
<dbReference type="SUPFAM" id="SSF56436">
    <property type="entry name" value="C-type lectin-like"/>
    <property type="match status" value="1"/>
</dbReference>
<dbReference type="GeneID" id="20529116"/>
<feature type="domain" description="Sulfatase-modifying factor enzyme-like" evidence="3">
    <location>
        <begin position="145"/>
        <end position="282"/>
    </location>
</feature>
<evidence type="ECO:0000256" key="1">
    <source>
        <dbReference type="SAM" id="MobiDB-lite"/>
    </source>
</evidence>
<dbReference type="InterPro" id="IPR051043">
    <property type="entry name" value="Sulfatase_Mod_Factor_Kinase"/>
</dbReference>
<dbReference type="GO" id="GO:0120147">
    <property type="term" value="F:formylglycine-generating oxidase activity"/>
    <property type="evidence" value="ECO:0007669"/>
    <property type="project" value="TreeGrafter"/>
</dbReference>